<dbReference type="SUPFAM" id="SSF46785">
    <property type="entry name" value="Winged helix' DNA-binding domain"/>
    <property type="match status" value="1"/>
</dbReference>
<gene>
    <name evidence="6" type="ORF">AX13_01825</name>
</gene>
<dbReference type="SUPFAM" id="SSF53850">
    <property type="entry name" value="Periplasmic binding protein-like II"/>
    <property type="match status" value="1"/>
</dbReference>
<dbReference type="Pfam" id="PF03466">
    <property type="entry name" value="LysR_substrate"/>
    <property type="match status" value="1"/>
</dbReference>
<evidence type="ECO:0000313" key="6">
    <source>
        <dbReference type="EMBL" id="EXU80093.1"/>
    </source>
</evidence>
<dbReference type="InterPro" id="IPR036390">
    <property type="entry name" value="WH_DNA-bd_sf"/>
</dbReference>
<keyword evidence="3" id="KW-0238">DNA-binding</keyword>
<name>A0A014NKV5_9BURK</name>
<proteinExistence type="inferred from homology"/>
<accession>A0A014NKV5</accession>
<evidence type="ECO:0000256" key="3">
    <source>
        <dbReference type="ARBA" id="ARBA00023125"/>
    </source>
</evidence>
<organism evidence="6 7">
    <name type="scientific">Comamonas aquatica DA1877</name>
    <dbReference type="NCBI Taxonomy" id="1457173"/>
    <lineage>
        <taxon>Bacteria</taxon>
        <taxon>Pseudomonadati</taxon>
        <taxon>Pseudomonadota</taxon>
        <taxon>Betaproteobacteria</taxon>
        <taxon>Burkholderiales</taxon>
        <taxon>Comamonadaceae</taxon>
        <taxon>Comamonas</taxon>
    </lineage>
</organism>
<dbReference type="PANTHER" id="PTHR30126:SF4">
    <property type="entry name" value="LYSR FAMILY TRANSCRIPTIONAL REGULATOR"/>
    <property type="match status" value="1"/>
</dbReference>
<evidence type="ECO:0000256" key="4">
    <source>
        <dbReference type="ARBA" id="ARBA00023163"/>
    </source>
</evidence>
<dbReference type="InterPro" id="IPR000847">
    <property type="entry name" value="LysR_HTH_N"/>
</dbReference>
<evidence type="ECO:0000256" key="2">
    <source>
        <dbReference type="ARBA" id="ARBA00023015"/>
    </source>
</evidence>
<sequence>MPSPRDVLTPDSLAMLQAIADTGSFAAAARQLHLVPSALTYRVRQMEEALDVLLFDRSTRQAQATEAGQALLTEGIRLLQDIDAVAHRVRRVATGWEPELTLVADGVISQATLFDLVEAFYALKSPTRIKLGIGTLTGPVELLSTGRADLALGVGSNNTSVPGLQLEDLGDITFVFAVAPFHPLAQVEQPITDELLLEHRLIVVADSAQRERTSIGLLGGQDTFTVDTVQAKIDAQVRGLGCGFLPESMARPYVEAGLLVTKPVTRPTRQLRMRYAWKKPSSGGLGKALHWWLTQLQSPVTQKALLNDHRLSPTAVAGPVQA</sequence>
<evidence type="ECO:0000313" key="7">
    <source>
        <dbReference type="Proteomes" id="UP000020766"/>
    </source>
</evidence>
<dbReference type="Gene3D" id="1.10.10.10">
    <property type="entry name" value="Winged helix-like DNA-binding domain superfamily/Winged helix DNA-binding domain"/>
    <property type="match status" value="1"/>
</dbReference>
<evidence type="ECO:0000256" key="1">
    <source>
        <dbReference type="ARBA" id="ARBA00009437"/>
    </source>
</evidence>
<evidence type="ECO:0000259" key="5">
    <source>
        <dbReference type="PROSITE" id="PS50931"/>
    </source>
</evidence>
<dbReference type="InterPro" id="IPR036388">
    <property type="entry name" value="WH-like_DNA-bd_sf"/>
</dbReference>
<dbReference type="PANTHER" id="PTHR30126">
    <property type="entry name" value="HTH-TYPE TRANSCRIPTIONAL REGULATOR"/>
    <property type="match status" value="1"/>
</dbReference>
<keyword evidence="4" id="KW-0804">Transcription</keyword>
<dbReference type="RefSeq" id="WP_051519508.1">
    <property type="nucleotide sequence ID" value="NZ_JBOK01000010.1"/>
</dbReference>
<dbReference type="GO" id="GO:0000976">
    <property type="term" value="F:transcription cis-regulatory region binding"/>
    <property type="evidence" value="ECO:0007669"/>
    <property type="project" value="TreeGrafter"/>
</dbReference>
<reference evidence="6 7" key="1">
    <citation type="submission" date="2014-01" db="EMBL/GenBank/DDBJ databases">
        <title>Interspecies Systems Biology Uncovers Metabolites Affecting C. elegans Gene Expression and Life History Traits.</title>
        <authorList>
            <person name="Watson E."/>
            <person name="Macneil L.T."/>
            <person name="Ritter A.D."/>
            <person name="Yilmaz L.S."/>
            <person name="Rosebrock A.P."/>
            <person name="Caudy A.A."/>
            <person name="Walhout A.J."/>
        </authorList>
    </citation>
    <scope>NUCLEOTIDE SEQUENCE [LARGE SCALE GENOMIC DNA]</scope>
    <source>
        <strain evidence="6 7">DA1877</strain>
    </source>
</reference>
<dbReference type="PATRIC" id="fig|1457173.3.peg.2033"/>
<dbReference type="Pfam" id="PF00126">
    <property type="entry name" value="HTH_1"/>
    <property type="match status" value="1"/>
</dbReference>
<dbReference type="PROSITE" id="PS50931">
    <property type="entry name" value="HTH_LYSR"/>
    <property type="match status" value="1"/>
</dbReference>
<protein>
    <submittedName>
        <fullName evidence="6">LysR family transcriptional regulator</fullName>
    </submittedName>
</protein>
<keyword evidence="2" id="KW-0805">Transcription regulation</keyword>
<keyword evidence="7" id="KW-1185">Reference proteome</keyword>
<dbReference type="Proteomes" id="UP000020766">
    <property type="component" value="Unassembled WGS sequence"/>
</dbReference>
<dbReference type="AlphaFoldDB" id="A0A014NKV5"/>
<dbReference type="GO" id="GO:0003700">
    <property type="term" value="F:DNA-binding transcription factor activity"/>
    <property type="evidence" value="ECO:0007669"/>
    <property type="project" value="InterPro"/>
</dbReference>
<dbReference type="STRING" id="225991.MA05_10960"/>
<dbReference type="Gene3D" id="3.40.190.290">
    <property type="match status" value="1"/>
</dbReference>
<comment type="caution">
    <text evidence="6">The sequence shown here is derived from an EMBL/GenBank/DDBJ whole genome shotgun (WGS) entry which is preliminary data.</text>
</comment>
<feature type="domain" description="HTH lysR-type" evidence="5">
    <location>
        <begin position="8"/>
        <end position="65"/>
    </location>
</feature>
<dbReference type="EMBL" id="JBOK01000010">
    <property type="protein sequence ID" value="EXU80093.1"/>
    <property type="molecule type" value="Genomic_DNA"/>
</dbReference>
<dbReference type="InterPro" id="IPR005119">
    <property type="entry name" value="LysR_subst-bd"/>
</dbReference>
<comment type="similarity">
    <text evidence="1">Belongs to the LysR transcriptional regulatory family.</text>
</comment>